<protein>
    <recommendedName>
        <fullName evidence="4">Mucin</fullName>
    </recommendedName>
</protein>
<feature type="region of interest" description="Disordered" evidence="1">
    <location>
        <begin position="381"/>
        <end position="419"/>
    </location>
</feature>
<accession>A0ABR0SF38</accession>
<dbReference type="EMBL" id="JAVFKD010000014">
    <property type="protein sequence ID" value="KAK5990778.1"/>
    <property type="molecule type" value="Genomic_DNA"/>
</dbReference>
<feature type="compositionally biased region" description="Polar residues" evidence="1">
    <location>
        <begin position="387"/>
        <end position="413"/>
    </location>
</feature>
<feature type="region of interest" description="Disordered" evidence="1">
    <location>
        <begin position="1"/>
        <end position="60"/>
    </location>
</feature>
<feature type="compositionally biased region" description="Basic and acidic residues" evidence="1">
    <location>
        <begin position="528"/>
        <end position="537"/>
    </location>
</feature>
<feature type="region of interest" description="Disordered" evidence="1">
    <location>
        <begin position="88"/>
        <end position="153"/>
    </location>
</feature>
<feature type="compositionally biased region" description="Low complexity" evidence="1">
    <location>
        <begin position="41"/>
        <end position="50"/>
    </location>
</feature>
<proteinExistence type="predicted"/>
<feature type="compositionally biased region" description="Low complexity" evidence="1">
    <location>
        <begin position="1"/>
        <end position="23"/>
    </location>
</feature>
<keyword evidence="3" id="KW-1185">Reference proteome</keyword>
<feature type="region of interest" description="Disordered" evidence="1">
    <location>
        <begin position="187"/>
        <end position="220"/>
    </location>
</feature>
<gene>
    <name evidence="2" type="ORF">PT974_09050</name>
</gene>
<comment type="caution">
    <text evidence="2">The sequence shown here is derived from an EMBL/GenBank/DDBJ whole genome shotgun (WGS) entry which is preliminary data.</text>
</comment>
<feature type="compositionally biased region" description="Polar residues" evidence="1">
    <location>
        <begin position="144"/>
        <end position="153"/>
    </location>
</feature>
<name>A0ABR0SF38_9HYPO</name>
<evidence type="ECO:0000256" key="1">
    <source>
        <dbReference type="SAM" id="MobiDB-lite"/>
    </source>
</evidence>
<feature type="compositionally biased region" description="Low complexity" evidence="1">
    <location>
        <begin position="89"/>
        <end position="100"/>
    </location>
</feature>
<sequence>MAATTSLTTTTATAACGGSSPTTKSAKANIGHRHSLRRHNQLQLQLPQPTQEREEEDDNLDELLYSITPSQSSTPDRRRTCQSIRLLDQQQEQQQQQQQQPPLSDQRRPATSRSHLRYWHRQTGRSRSPPSSKQLRPSSDGPLQPQSDNSLPSMSMTKEEFAALPPTIQRKYFSTLERLRFAQNTGCASDSDPALDAHHDSLNRSQSSISSREEETCRPSLRARLSSDPLITTSRHRRRVHSSSARLCTTPVDRYQGRSADHSPSCHSCRSVILDATDEAFVKIGKRHSHLPRLDSSSQETNYTFYSHPTMHSVVEDQTMRSEEFKDTPDSLYDSFRWLEDSDDLDLRLGFEENQVKDGANGRKKRGPLFRRHLSISKLPFGGRGSDTVSRPGTKDTMASPTLNSPSIGTFPSPQGHVRRRSRALSLITPNKMPISEASPAIDPAASHYQDPEARMKLRVYLASPHKFDEAIEFGFPSINEVQGSDASSHTRSLSQEEGSNNTIRLVESTEDEIASLCSDPTSPTELESPRTPESMDRSSLAHTLRTSDETMAPTKIDYAHAPASCREMTLRMTLTRPDLRADEDQIYGWQKGTGRKLHTRDGSIQPRAYTRSGTSKDSVEKQLAEIDHEVLASDNGVVKRFWNRVRRS</sequence>
<feature type="compositionally biased region" description="Polar residues" evidence="1">
    <location>
        <begin position="125"/>
        <end position="137"/>
    </location>
</feature>
<evidence type="ECO:0000313" key="2">
    <source>
        <dbReference type="EMBL" id="KAK5990778.1"/>
    </source>
</evidence>
<feature type="region of interest" description="Disordered" evidence="1">
    <location>
        <begin position="513"/>
        <end position="540"/>
    </location>
</feature>
<reference evidence="2 3" key="1">
    <citation type="submission" date="2024-01" db="EMBL/GenBank/DDBJ databases">
        <title>Complete genome of Cladobotryum mycophilum ATHUM6906.</title>
        <authorList>
            <person name="Christinaki A.C."/>
            <person name="Myridakis A.I."/>
            <person name="Kouvelis V.N."/>
        </authorList>
    </citation>
    <scope>NUCLEOTIDE SEQUENCE [LARGE SCALE GENOMIC DNA]</scope>
    <source>
        <strain evidence="2 3">ATHUM6906</strain>
    </source>
</reference>
<dbReference type="Proteomes" id="UP001338125">
    <property type="component" value="Unassembled WGS sequence"/>
</dbReference>
<feature type="compositionally biased region" description="Basic residues" evidence="1">
    <location>
        <begin position="30"/>
        <end position="40"/>
    </location>
</feature>
<feature type="compositionally biased region" description="Basic residues" evidence="1">
    <location>
        <begin position="114"/>
        <end position="124"/>
    </location>
</feature>
<evidence type="ECO:0000313" key="3">
    <source>
        <dbReference type="Proteomes" id="UP001338125"/>
    </source>
</evidence>
<evidence type="ECO:0008006" key="4">
    <source>
        <dbReference type="Google" id="ProtNLM"/>
    </source>
</evidence>
<organism evidence="2 3">
    <name type="scientific">Cladobotryum mycophilum</name>
    <dbReference type="NCBI Taxonomy" id="491253"/>
    <lineage>
        <taxon>Eukaryota</taxon>
        <taxon>Fungi</taxon>
        <taxon>Dikarya</taxon>
        <taxon>Ascomycota</taxon>
        <taxon>Pezizomycotina</taxon>
        <taxon>Sordariomycetes</taxon>
        <taxon>Hypocreomycetidae</taxon>
        <taxon>Hypocreales</taxon>
        <taxon>Hypocreaceae</taxon>
        <taxon>Cladobotryum</taxon>
    </lineage>
</organism>